<feature type="transmembrane region" description="Helical" evidence="10">
    <location>
        <begin position="28"/>
        <end position="47"/>
    </location>
</feature>
<reference evidence="13" key="1">
    <citation type="submission" date="2016-10" db="EMBL/GenBank/DDBJ databases">
        <authorList>
            <person name="Varghese N."/>
            <person name="Submissions S."/>
        </authorList>
    </citation>
    <scope>NUCLEOTIDE SEQUENCE [LARGE SCALE GENOMIC DNA]</scope>
    <source>
        <strain evidence="13">DSM 22002</strain>
    </source>
</reference>
<keyword evidence="7 10" id="KW-0472">Membrane</keyword>
<keyword evidence="9" id="KW-0676">Redox-active center</keyword>
<evidence type="ECO:0000256" key="9">
    <source>
        <dbReference type="ARBA" id="ARBA00023284"/>
    </source>
</evidence>
<protein>
    <submittedName>
        <fullName evidence="12">Uncharacterized membrane protein</fullName>
    </submittedName>
</protein>
<dbReference type="InterPro" id="IPR012932">
    <property type="entry name" value="VKOR"/>
</dbReference>
<name>A0A1G8GV53_9MICO</name>
<dbReference type="InterPro" id="IPR038354">
    <property type="entry name" value="VKOR_sf"/>
</dbReference>
<dbReference type="STRING" id="399736.SAMN04489720_3085"/>
<organism evidence="12 13">
    <name type="scientific">Agrococcus jejuensis</name>
    <dbReference type="NCBI Taxonomy" id="399736"/>
    <lineage>
        <taxon>Bacteria</taxon>
        <taxon>Bacillati</taxon>
        <taxon>Actinomycetota</taxon>
        <taxon>Actinomycetes</taxon>
        <taxon>Micrococcales</taxon>
        <taxon>Microbacteriaceae</taxon>
        <taxon>Agrococcus</taxon>
    </lineage>
</organism>
<dbReference type="InterPro" id="IPR041714">
    <property type="entry name" value="VKOR_Actinobacteria"/>
</dbReference>
<evidence type="ECO:0000256" key="4">
    <source>
        <dbReference type="ARBA" id="ARBA00022719"/>
    </source>
</evidence>
<evidence type="ECO:0000256" key="5">
    <source>
        <dbReference type="ARBA" id="ARBA00022989"/>
    </source>
</evidence>
<evidence type="ECO:0000313" key="13">
    <source>
        <dbReference type="Proteomes" id="UP000198822"/>
    </source>
</evidence>
<dbReference type="SMART" id="SM00756">
    <property type="entry name" value="VKc"/>
    <property type="match status" value="1"/>
</dbReference>
<dbReference type="EMBL" id="LT629695">
    <property type="protein sequence ID" value="SDH98286.1"/>
    <property type="molecule type" value="Genomic_DNA"/>
</dbReference>
<keyword evidence="8" id="KW-1015">Disulfide bond</keyword>
<evidence type="ECO:0000259" key="11">
    <source>
        <dbReference type="SMART" id="SM00756"/>
    </source>
</evidence>
<evidence type="ECO:0000256" key="6">
    <source>
        <dbReference type="ARBA" id="ARBA00023002"/>
    </source>
</evidence>
<dbReference type="GO" id="GO:0016491">
    <property type="term" value="F:oxidoreductase activity"/>
    <property type="evidence" value="ECO:0007669"/>
    <property type="project" value="UniProtKB-KW"/>
</dbReference>
<keyword evidence="5 10" id="KW-1133">Transmembrane helix</keyword>
<evidence type="ECO:0000256" key="2">
    <source>
        <dbReference type="ARBA" id="ARBA00006214"/>
    </source>
</evidence>
<feature type="domain" description="Vitamin K epoxide reductase" evidence="11">
    <location>
        <begin position="26"/>
        <end position="169"/>
    </location>
</feature>
<keyword evidence="13" id="KW-1185">Reference proteome</keyword>
<keyword evidence="4" id="KW-0874">Quinone</keyword>
<proteinExistence type="inferred from homology"/>
<evidence type="ECO:0000256" key="7">
    <source>
        <dbReference type="ARBA" id="ARBA00023136"/>
    </source>
</evidence>
<dbReference type="CDD" id="cd12922">
    <property type="entry name" value="VKOR_5"/>
    <property type="match status" value="1"/>
</dbReference>
<sequence length="220" mass="23722">MATKQTERAAPAKDDAVPAPAGFTPPRWLGILLIVTGAAGLTAALTLSIERIHLLQFPDEGLGCDISPFVSCSGAMESWQGSLLGFPNPFIGLMAFPIVIVMGVLALALVRMPRWVWSTFTVGVLGGLAFALWLWQQSVFELGLVCPWCFLVYMAMSAMAPTFVTWSIGSGAMVAPAGLRAFAARWGEWSWVLSIVLALVVVLVIVVRLPDIPRYLLLGY</sequence>
<comment type="subcellular location">
    <subcellularLocation>
        <location evidence="1">Membrane</location>
        <topology evidence="1">Multi-pass membrane protein</topology>
    </subcellularLocation>
</comment>
<dbReference type="GO" id="GO:0048038">
    <property type="term" value="F:quinone binding"/>
    <property type="evidence" value="ECO:0007669"/>
    <property type="project" value="UniProtKB-KW"/>
</dbReference>
<evidence type="ECO:0000313" key="12">
    <source>
        <dbReference type="EMBL" id="SDH98286.1"/>
    </source>
</evidence>
<accession>A0A1G8GV53</accession>
<comment type="similarity">
    <text evidence="2">Belongs to the VKOR family.</text>
</comment>
<feature type="transmembrane region" description="Helical" evidence="10">
    <location>
        <begin position="90"/>
        <end position="109"/>
    </location>
</feature>
<dbReference type="Gene3D" id="1.20.1440.130">
    <property type="entry name" value="VKOR domain"/>
    <property type="match status" value="1"/>
</dbReference>
<dbReference type="RefSeq" id="WP_157674874.1">
    <property type="nucleotide sequence ID" value="NZ_LT629695.1"/>
</dbReference>
<dbReference type="OrthoDB" id="9783799at2"/>
<keyword evidence="3 10" id="KW-0812">Transmembrane</keyword>
<evidence type="ECO:0000256" key="8">
    <source>
        <dbReference type="ARBA" id="ARBA00023157"/>
    </source>
</evidence>
<dbReference type="Proteomes" id="UP000198822">
    <property type="component" value="Chromosome I"/>
</dbReference>
<keyword evidence="6" id="KW-0560">Oxidoreductase</keyword>
<evidence type="ECO:0000256" key="1">
    <source>
        <dbReference type="ARBA" id="ARBA00004141"/>
    </source>
</evidence>
<dbReference type="GO" id="GO:0016020">
    <property type="term" value="C:membrane"/>
    <property type="evidence" value="ECO:0007669"/>
    <property type="project" value="UniProtKB-SubCell"/>
</dbReference>
<gene>
    <name evidence="12" type="ORF">SAMN04489720_3085</name>
</gene>
<feature type="transmembrane region" description="Helical" evidence="10">
    <location>
        <begin position="115"/>
        <end position="135"/>
    </location>
</feature>
<dbReference type="AlphaFoldDB" id="A0A1G8GV53"/>
<evidence type="ECO:0000256" key="10">
    <source>
        <dbReference type="SAM" id="Phobius"/>
    </source>
</evidence>
<feature type="transmembrane region" description="Helical" evidence="10">
    <location>
        <begin position="142"/>
        <end position="169"/>
    </location>
</feature>
<evidence type="ECO:0000256" key="3">
    <source>
        <dbReference type="ARBA" id="ARBA00022692"/>
    </source>
</evidence>
<feature type="transmembrane region" description="Helical" evidence="10">
    <location>
        <begin position="189"/>
        <end position="209"/>
    </location>
</feature>
<dbReference type="Pfam" id="PF07884">
    <property type="entry name" value="VKOR"/>
    <property type="match status" value="1"/>
</dbReference>